<dbReference type="EMBL" id="BMHA01000003">
    <property type="protein sequence ID" value="GGI04425.1"/>
    <property type="molecule type" value="Genomic_DNA"/>
</dbReference>
<dbReference type="AlphaFoldDB" id="A0A8J3ESX6"/>
<comment type="caution">
    <text evidence="2">The sequence shown here is derived from an EMBL/GenBank/DDBJ whole genome shotgun (WGS) entry which is preliminary data.</text>
</comment>
<sequence>MNADERRPWERSDGARRLGVTTGGGAKRERTGSVALVWSMSLADDETYDASGVFRARYGPVGCP</sequence>
<evidence type="ECO:0000256" key="1">
    <source>
        <dbReference type="SAM" id="MobiDB-lite"/>
    </source>
</evidence>
<reference evidence="2" key="1">
    <citation type="journal article" date="2014" name="Int. J. Syst. Evol. Microbiol.">
        <title>Complete genome sequence of Corynebacterium casei LMG S-19264T (=DSM 44701T), isolated from a smear-ripened cheese.</title>
        <authorList>
            <consortium name="US DOE Joint Genome Institute (JGI-PGF)"/>
            <person name="Walter F."/>
            <person name="Albersmeier A."/>
            <person name="Kalinowski J."/>
            <person name="Ruckert C."/>
        </authorList>
    </citation>
    <scope>NUCLEOTIDE SEQUENCE</scope>
    <source>
        <strain evidence="2">CGMCC 1.14988</strain>
    </source>
</reference>
<evidence type="ECO:0000313" key="3">
    <source>
        <dbReference type="Proteomes" id="UP000650511"/>
    </source>
</evidence>
<feature type="region of interest" description="Disordered" evidence="1">
    <location>
        <begin position="1"/>
        <end position="29"/>
    </location>
</feature>
<organism evidence="2 3">
    <name type="scientific">Egicoccus halophilus</name>
    <dbReference type="NCBI Taxonomy" id="1670830"/>
    <lineage>
        <taxon>Bacteria</taxon>
        <taxon>Bacillati</taxon>
        <taxon>Actinomycetota</taxon>
        <taxon>Nitriliruptoria</taxon>
        <taxon>Egicoccales</taxon>
        <taxon>Egicoccaceae</taxon>
        <taxon>Egicoccus</taxon>
    </lineage>
</organism>
<gene>
    <name evidence="2" type="ORF">GCM10011354_09030</name>
</gene>
<keyword evidence="3" id="KW-1185">Reference proteome</keyword>
<accession>A0A8J3ESX6</accession>
<feature type="compositionally biased region" description="Basic and acidic residues" evidence="1">
    <location>
        <begin position="1"/>
        <end position="16"/>
    </location>
</feature>
<proteinExistence type="predicted"/>
<protein>
    <submittedName>
        <fullName evidence="2">Uncharacterized protein</fullName>
    </submittedName>
</protein>
<evidence type="ECO:0000313" key="2">
    <source>
        <dbReference type="EMBL" id="GGI04425.1"/>
    </source>
</evidence>
<dbReference type="Proteomes" id="UP000650511">
    <property type="component" value="Unassembled WGS sequence"/>
</dbReference>
<name>A0A8J3ESX6_9ACTN</name>
<reference evidence="2" key="2">
    <citation type="submission" date="2020-09" db="EMBL/GenBank/DDBJ databases">
        <authorList>
            <person name="Sun Q."/>
            <person name="Zhou Y."/>
        </authorList>
    </citation>
    <scope>NUCLEOTIDE SEQUENCE</scope>
    <source>
        <strain evidence="2">CGMCC 1.14988</strain>
    </source>
</reference>